<evidence type="ECO:0000256" key="2">
    <source>
        <dbReference type="ARBA" id="ARBA00022448"/>
    </source>
</evidence>
<evidence type="ECO:0000256" key="11">
    <source>
        <dbReference type="SAM" id="Phobius"/>
    </source>
</evidence>
<dbReference type="GO" id="GO:0005886">
    <property type="term" value="C:plasma membrane"/>
    <property type="evidence" value="ECO:0007669"/>
    <property type="project" value="TreeGrafter"/>
</dbReference>
<keyword evidence="7 11" id="KW-1133">Transmembrane helix</keyword>
<proteinExistence type="predicted"/>
<evidence type="ECO:0000256" key="3">
    <source>
        <dbReference type="ARBA" id="ARBA00022475"/>
    </source>
</evidence>
<protein>
    <submittedName>
        <fullName evidence="12">Sulfate transporter CysZ</fullName>
    </submittedName>
</protein>
<dbReference type="EMBL" id="CP015243">
    <property type="protein sequence ID" value="ANF56394.1"/>
    <property type="molecule type" value="Genomic_DNA"/>
</dbReference>
<evidence type="ECO:0000256" key="4">
    <source>
        <dbReference type="ARBA" id="ARBA00022519"/>
    </source>
</evidence>
<dbReference type="PANTHER" id="PTHR37468:SF1">
    <property type="entry name" value="SULFATE TRANSPORTER CYSZ"/>
    <property type="match status" value="1"/>
</dbReference>
<dbReference type="GO" id="GO:0009675">
    <property type="term" value="F:high-affinity sulfate:proton symporter activity"/>
    <property type="evidence" value="ECO:0007669"/>
    <property type="project" value="TreeGrafter"/>
</dbReference>
<gene>
    <name evidence="12" type="ORF">A5892_02045</name>
</gene>
<dbReference type="PANTHER" id="PTHR37468">
    <property type="entry name" value="SULFATE TRANSPORTER CYSZ"/>
    <property type="match status" value="1"/>
</dbReference>
<evidence type="ECO:0000256" key="7">
    <source>
        <dbReference type="ARBA" id="ARBA00022989"/>
    </source>
</evidence>
<dbReference type="STRING" id="376489.A5892_02045"/>
<dbReference type="GO" id="GO:0019344">
    <property type="term" value="P:cysteine biosynthetic process"/>
    <property type="evidence" value="ECO:0007669"/>
    <property type="project" value="UniProtKB-KW"/>
</dbReference>
<dbReference type="NCBIfam" id="NF003433">
    <property type="entry name" value="PRK04949.1"/>
    <property type="match status" value="1"/>
</dbReference>
<name>A0A172YB11_9GAMM</name>
<comment type="subcellular location">
    <subcellularLocation>
        <location evidence="1">Membrane</location>
        <topology evidence="1">Multi-pass membrane protein</topology>
    </subcellularLocation>
</comment>
<dbReference type="RefSeq" id="WP_064121377.1">
    <property type="nucleotide sequence ID" value="NZ_CP015243.1"/>
</dbReference>
<evidence type="ECO:0000256" key="10">
    <source>
        <dbReference type="ARBA" id="ARBA00023192"/>
    </source>
</evidence>
<keyword evidence="5" id="KW-0028">Amino-acid biosynthesis</keyword>
<reference evidence="12 13" key="1">
    <citation type="submission" date="2016-04" db="EMBL/GenBank/DDBJ databases">
        <title>Complete Genome Sequence of Halotalea alkalilenta IHB B 13600.</title>
        <authorList>
            <person name="Swarnkar M.K."/>
            <person name="Sharma A."/>
            <person name="Kaushal K."/>
            <person name="Soni R."/>
            <person name="Rana S."/>
            <person name="Singh A.K."/>
            <person name="Gulati A."/>
        </authorList>
    </citation>
    <scope>NUCLEOTIDE SEQUENCE [LARGE SCALE GENOMIC DNA]</scope>
    <source>
        <strain evidence="12 13">IHB B 13600</strain>
    </source>
</reference>
<keyword evidence="13" id="KW-1185">Reference proteome</keyword>
<feature type="transmembrane region" description="Helical" evidence="11">
    <location>
        <begin position="132"/>
        <end position="151"/>
    </location>
</feature>
<keyword evidence="2" id="KW-0813">Transport</keyword>
<evidence type="ECO:0000256" key="1">
    <source>
        <dbReference type="ARBA" id="ARBA00004141"/>
    </source>
</evidence>
<organism evidence="12 13">
    <name type="scientific">Halotalea alkalilenta</name>
    <dbReference type="NCBI Taxonomy" id="376489"/>
    <lineage>
        <taxon>Bacteria</taxon>
        <taxon>Pseudomonadati</taxon>
        <taxon>Pseudomonadota</taxon>
        <taxon>Gammaproteobacteria</taxon>
        <taxon>Oceanospirillales</taxon>
        <taxon>Halomonadaceae</taxon>
        <taxon>Halotalea</taxon>
    </lineage>
</organism>
<sequence>MLEGLNALRLGIRLVLSAGLRRYVIVPVLINLVLYAITITLLVRGFSSWMDQWMALVPSWLGWLDWLIVPLLAIALLIPAFFTFTLMVNLIASPFYGFLAEAVERRLGGGSEDSRSLGRQAIDSFKRELHKLAYILPRMALLFAAGFVPGLNLFTPFLWMLFSAWCMAIQYLDYAMDNHGVSFPRMRGLLAAGWWRTLGFGAAVSLTVWIPLLNLVVMPGAVAAGAVMWQRRYAALNAEGRSLQVKD</sequence>
<feature type="transmembrane region" description="Helical" evidence="11">
    <location>
        <begin position="212"/>
        <end position="229"/>
    </location>
</feature>
<keyword evidence="9 11" id="KW-0472">Membrane</keyword>
<evidence type="ECO:0000256" key="8">
    <source>
        <dbReference type="ARBA" id="ARBA00023032"/>
    </source>
</evidence>
<dbReference type="Proteomes" id="UP000077875">
    <property type="component" value="Chromosome"/>
</dbReference>
<dbReference type="Pfam" id="PF07264">
    <property type="entry name" value="EI24"/>
    <property type="match status" value="1"/>
</dbReference>
<evidence type="ECO:0000256" key="6">
    <source>
        <dbReference type="ARBA" id="ARBA00022692"/>
    </source>
</evidence>
<keyword evidence="10" id="KW-0198">Cysteine biosynthesis</keyword>
<accession>A0A172YB11</accession>
<dbReference type="KEGG" id="haa:A5892_02045"/>
<dbReference type="GO" id="GO:0000103">
    <property type="term" value="P:sulfate assimilation"/>
    <property type="evidence" value="ECO:0007669"/>
    <property type="project" value="TreeGrafter"/>
</dbReference>
<dbReference type="InterPro" id="IPR059112">
    <property type="entry name" value="CysZ/EI24"/>
</dbReference>
<keyword evidence="6 11" id="KW-0812">Transmembrane</keyword>
<evidence type="ECO:0000256" key="5">
    <source>
        <dbReference type="ARBA" id="ARBA00022605"/>
    </source>
</evidence>
<evidence type="ECO:0000313" key="13">
    <source>
        <dbReference type="Proteomes" id="UP000077875"/>
    </source>
</evidence>
<keyword evidence="8" id="KW-0764">Sulfate transport</keyword>
<evidence type="ECO:0000256" key="9">
    <source>
        <dbReference type="ARBA" id="ARBA00023136"/>
    </source>
</evidence>
<dbReference type="InterPro" id="IPR050480">
    <property type="entry name" value="CysZ-like"/>
</dbReference>
<evidence type="ECO:0000313" key="12">
    <source>
        <dbReference type="EMBL" id="ANF56394.1"/>
    </source>
</evidence>
<feature type="transmembrane region" description="Helical" evidence="11">
    <location>
        <begin position="23"/>
        <end position="46"/>
    </location>
</feature>
<feature type="transmembrane region" description="Helical" evidence="11">
    <location>
        <begin position="66"/>
        <end position="92"/>
    </location>
</feature>
<keyword evidence="3" id="KW-1003">Cell membrane</keyword>
<dbReference type="AlphaFoldDB" id="A0A172YB11"/>
<keyword evidence="4" id="KW-0997">Cell inner membrane</keyword>